<evidence type="ECO:0000313" key="2">
    <source>
        <dbReference type="EMBL" id="CAI73738.1"/>
    </source>
</evidence>
<dbReference type="VEuPathDB" id="PiroplasmaDB:TA21280"/>
<sequence length="389" mass="45280">MHQLLVFTNNCFIIFYTLYLLVMCNFNKNVLCVATNINRNYNYPKIYLNRYSPKFCMANNEISHLKPVQLSINTFWGRESQFNSKIPITVNLNDTFLNVKKLIFNKTGIPVELQDLYLLKSSDFSPKTEDNSDDLDNDISLENCVKLKDDDRVSNYLRHFKLTSSKELELDLLLDLPAPTFKSVSPDPNRIGDYITAVIRYNDLLMSINNMKSNLKDKNCLNNINSFIKDSNCYINSELNGDKPKESQPPIKDLGCKRVYIRIFKDYPSNSHLFRDRLNNIIRMYFPVDLSNTFKFSAFCLLLKLNGNFNKTTLDIIGLLPLLAIFVQTRAGILFYRTLFHFISQQYIPKSILDSFQLLITIYIHIYINFVLVLYNILPAHLAEKIRNS</sequence>
<organism evidence="2 3">
    <name type="scientific">Theileria annulata</name>
    <dbReference type="NCBI Taxonomy" id="5874"/>
    <lineage>
        <taxon>Eukaryota</taxon>
        <taxon>Sar</taxon>
        <taxon>Alveolata</taxon>
        <taxon>Apicomplexa</taxon>
        <taxon>Aconoidasida</taxon>
        <taxon>Piroplasmida</taxon>
        <taxon>Theileriidae</taxon>
        <taxon>Theileria</taxon>
    </lineage>
</organism>
<dbReference type="Proteomes" id="UP000001950">
    <property type="component" value="Chromosome 1"/>
</dbReference>
<name>Q4UGQ1_THEAN</name>
<dbReference type="KEGG" id="tan:TA21280"/>
<keyword evidence="1" id="KW-0812">Transmembrane</keyword>
<evidence type="ECO:0008006" key="4">
    <source>
        <dbReference type="Google" id="ProtNLM"/>
    </source>
</evidence>
<dbReference type="CDD" id="cd17039">
    <property type="entry name" value="Ubl_ubiquitin_like"/>
    <property type="match status" value="1"/>
</dbReference>
<proteinExistence type="predicted"/>
<dbReference type="RefSeq" id="XP_954415.1">
    <property type="nucleotide sequence ID" value="XM_949322.1"/>
</dbReference>
<keyword evidence="1" id="KW-0472">Membrane</keyword>
<dbReference type="OMA" id="LAPCKPI"/>
<gene>
    <name evidence="2" type="ORF">TA21280</name>
</gene>
<keyword evidence="1" id="KW-1133">Transmembrane helix</keyword>
<dbReference type="InParanoid" id="Q4UGQ1"/>
<feature type="transmembrane region" description="Helical" evidence="1">
    <location>
        <begin position="356"/>
        <end position="378"/>
    </location>
</feature>
<dbReference type="eggNOG" id="ENOG502TNB6">
    <property type="taxonomic scope" value="Eukaryota"/>
</dbReference>
<reference evidence="2 3" key="1">
    <citation type="journal article" date="2005" name="Science">
        <title>Genome of the host-cell transforming parasite Theileria annulata compared with T. parva.</title>
        <authorList>
            <person name="Pain A."/>
            <person name="Renauld H."/>
            <person name="Berriman M."/>
            <person name="Murphy L."/>
            <person name="Yeats C.A."/>
            <person name="Weir W."/>
            <person name="Kerhornou A."/>
            <person name="Aslett M."/>
            <person name="Bishop R."/>
            <person name="Bouchier C."/>
            <person name="Cochet M."/>
            <person name="Coulson R.M.R."/>
            <person name="Cronin A."/>
            <person name="de Villiers E.P."/>
            <person name="Fraser A."/>
            <person name="Fosker N."/>
            <person name="Gardner M."/>
            <person name="Goble A."/>
            <person name="Griffiths-Jones S."/>
            <person name="Harris D.E."/>
            <person name="Katzer F."/>
            <person name="Larke N."/>
            <person name="Lord A."/>
            <person name="Maser P."/>
            <person name="McKellar S."/>
            <person name="Mooney P."/>
            <person name="Morton F."/>
            <person name="Nene V."/>
            <person name="O'Neil S."/>
            <person name="Price C."/>
            <person name="Quail M.A."/>
            <person name="Rabbinowitsch E."/>
            <person name="Rawlings N.D."/>
            <person name="Rutter S."/>
            <person name="Saunders D."/>
            <person name="Seeger K."/>
            <person name="Shah T."/>
            <person name="Squares R."/>
            <person name="Squares S."/>
            <person name="Tivey A."/>
            <person name="Walker A.R."/>
            <person name="Woodward J."/>
            <person name="Dobbelaere D.A.E."/>
            <person name="Langsley G."/>
            <person name="Rajandream M.A."/>
            <person name="McKeever D."/>
            <person name="Shiels B."/>
            <person name="Tait A."/>
            <person name="Barrell B.G."/>
            <person name="Hall N."/>
        </authorList>
    </citation>
    <scope>NUCLEOTIDE SEQUENCE [LARGE SCALE GENOMIC DNA]</scope>
    <source>
        <strain evidence="3">Ankara</strain>
    </source>
</reference>
<keyword evidence="3" id="KW-1185">Reference proteome</keyword>
<protein>
    <recommendedName>
        <fullName evidence="4">Ubiquitin-like domain-containing protein</fullName>
    </recommendedName>
</protein>
<dbReference type="FunCoup" id="Q4UGQ1">
    <property type="interactions" value="33"/>
</dbReference>
<dbReference type="InterPro" id="IPR029071">
    <property type="entry name" value="Ubiquitin-like_domsf"/>
</dbReference>
<dbReference type="OrthoDB" id="361927at2759"/>
<evidence type="ECO:0000313" key="3">
    <source>
        <dbReference type="Proteomes" id="UP000001950"/>
    </source>
</evidence>
<feature type="transmembrane region" description="Helical" evidence="1">
    <location>
        <begin position="6"/>
        <end position="26"/>
    </location>
</feature>
<accession>Q4UGQ1</accession>
<dbReference type="SUPFAM" id="SSF54236">
    <property type="entry name" value="Ubiquitin-like"/>
    <property type="match status" value="1"/>
</dbReference>
<dbReference type="GeneID" id="3863738"/>
<evidence type="ECO:0000256" key="1">
    <source>
        <dbReference type="SAM" id="Phobius"/>
    </source>
</evidence>
<dbReference type="EMBL" id="CR940347">
    <property type="protein sequence ID" value="CAI73738.1"/>
    <property type="molecule type" value="Genomic_DNA"/>
</dbReference>
<feature type="transmembrane region" description="Helical" evidence="1">
    <location>
        <begin position="314"/>
        <end position="336"/>
    </location>
</feature>
<dbReference type="AlphaFoldDB" id="Q4UGQ1"/>
<dbReference type="Gene3D" id="3.10.20.90">
    <property type="entry name" value="Phosphatidylinositol 3-kinase Catalytic Subunit, Chain A, domain 1"/>
    <property type="match status" value="1"/>
</dbReference>